<keyword evidence="2" id="KW-1185">Reference proteome</keyword>
<dbReference type="Proteomes" id="UP000077266">
    <property type="component" value="Unassembled WGS sequence"/>
</dbReference>
<gene>
    <name evidence="1" type="ORF">EXIGLDRAFT_779060</name>
</gene>
<dbReference type="InParanoid" id="A0A165C8H9"/>
<sequence length="151" mass="16954">MDVDHRRLIEAPMARTNPRRPSGAVKHDKILAAACRIGGGRRERDSIGETVNKTVRAPTVQASPRVTQADGLLSNSMQPREDSFKRLRHESNTAKAMRIRAKGRRTRPSHRQSTSRLLHSHALMDSFNNDQPQPEIDRDTPNGFNLTCIIA</sequence>
<reference evidence="1 2" key="1">
    <citation type="journal article" date="2016" name="Mol. Biol. Evol.">
        <title>Comparative Genomics of Early-Diverging Mushroom-Forming Fungi Provides Insights into the Origins of Lignocellulose Decay Capabilities.</title>
        <authorList>
            <person name="Nagy L.G."/>
            <person name="Riley R."/>
            <person name="Tritt A."/>
            <person name="Adam C."/>
            <person name="Daum C."/>
            <person name="Floudas D."/>
            <person name="Sun H."/>
            <person name="Yadav J.S."/>
            <person name="Pangilinan J."/>
            <person name="Larsson K.H."/>
            <person name="Matsuura K."/>
            <person name="Barry K."/>
            <person name="Labutti K."/>
            <person name="Kuo R."/>
            <person name="Ohm R.A."/>
            <person name="Bhattacharya S.S."/>
            <person name="Shirouzu T."/>
            <person name="Yoshinaga Y."/>
            <person name="Martin F.M."/>
            <person name="Grigoriev I.V."/>
            <person name="Hibbett D.S."/>
        </authorList>
    </citation>
    <scope>NUCLEOTIDE SEQUENCE [LARGE SCALE GENOMIC DNA]</scope>
    <source>
        <strain evidence="1 2">HHB12029</strain>
    </source>
</reference>
<proteinExistence type="predicted"/>
<organism evidence="1 2">
    <name type="scientific">Exidia glandulosa HHB12029</name>
    <dbReference type="NCBI Taxonomy" id="1314781"/>
    <lineage>
        <taxon>Eukaryota</taxon>
        <taxon>Fungi</taxon>
        <taxon>Dikarya</taxon>
        <taxon>Basidiomycota</taxon>
        <taxon>Agaricomycotina</taxon>
        <taxon>Agaricomycetes</taxon>
        <taxon>Auriculariales</taxon>
        <taxon>Exidiaceae</taxon>
        <taxon>Exidia</taxon>
    </lineage>
</organism>
<evidence type="ECO:0000313" key="2">
    <source>
        <dbReference type="Proteomes" id="UP000077266"/>
    </source>
</evidence>
<name>A0A165C8H9_EXIGL</name>
<dbReference type="EMBL" id="KV426351">
    <property type="protein sequence ID" value="KZV82016.1"/>
    <property type="molecule type" value="Genomic_DNA"/>
</dbReference>
<dbReference type="AlphaFoldDB" id="A0A165C8H9"/>
<evidence type="ECO:0000313" key="1">
    <source>
        <dbReference type="EMBL" id="KZV82016.1"/>
    </source>
</evidence>
<protein>
    <submittedName>
        <fullName evidence="1">Uncharacterized protein</fullName>
    </submittedName>
</protein>
<accession>A0A165C8H9</accession>